<dbReference type="Proteomes" id="UP000001878">
    <property type="component" value="Segment"/>
</dbReference>
<dbReference type="KEGG" id="vg:7750933"/>
<accession>C1KFI8</accession>
<protein>
    <submittedName>
        <fullName evidence="1">Uncharacterized protein</fullName>
    </submittedName>
</protein>
<name>C1KFI8_9CAUD</name>
<evidence type="ECO:0000313" key="1">
    <source>
        <dbReference type="EMBL" id="ACO36999.1"/>
    </source>
</evidence>
<organism evidence="1 2">
    <name type="scientific">Lactobacillus phage Lb338-1</name>
    <dbReference type="NCBI Taxonomy" id="2892342"/>
    <lineage>
        <taxon>Viruses</taxon>
        <taxon>Duplodnaviria</taxon>
        <taxon>Heunggongvirae</taxon>
        <taxon>Uroviricota</taxon>
        <taxon>Caudoviricetes</taxon>
        <taxon>Herelleviridae</taxon>
        <taxon>Mooreparkvirus</taxon>
        <taxon>Mooreparkvirus Lb3381</taxon>
    </lineage>
</organism>
<evidence type="ECO:0000313" key="2">
    <source>
        <dbReference type="Proteomes" id="UP000001878"/>
    </source>
</evidence>
<dbReference type="EMBL" id="FJ822135">
    <property type="protein sequence ID" value="ACO36999.1"/>
    <property type="molecule type" value="Genomic_DNA"/>
</dbReference>
<dbReference type="GeneID" id="7750933"/>
<sequence>MSKNYYIIGNAEKSKPWFITKADKTGIAANTTGISKALKFYKKYEADQVFSTLVINTKLEPVMVYRLSDGKDPEVVSRFPIVEGK</sequence>
<proteinExistence type="predicted"/>
<gene>
    <name evidence="1" type="ORF">lb338_phage_78</name>
</gene>
<reference evidence="1 2" key="1">
    <citation type="journal article" date="2009" name="Gene">
        <title>Genome of a virulent bacteriophage Lb338-1 that lyses the probiotic Lactobacillus paracasei cheese strain.</title>
        <authorList>
            <person name="Alemayehu D."/>
            <person name="Ross R.P."/>
            <person name="O'Sullivan O."/>
            <person name="Coffey A."/>
            <person name="Stanton C."/>
            <person name="Fitzgerald G.F."/>
            <person name="McAuliffe O."/>
        </authorList>
    </citation>
    <scope>NUCLEOTIDE SEQUENCE [LARGE SCALE GENOMIC DNA]</scope>
    <source>
        <strain evidence="1">Lb338-1</strain>
    </source>
</reference>
<dbReference type="RefSeq" id="YP_002790757.1">
    <property type="nucleotide sequence ID" value="NC_012530.1"/>
</dbReference>
<keyword evidence="2" id="KW-1185">Reference proteome</keyword>